<feature type="domain" description="Bacterial alpha-L-rhamnosidase N-terminal" evidence="6">
    <location>
        <begin position="187"/>
        <end position="357"/>
    </location>
</feature>
<evidence type="ECO:0000259" key="7">
    <source>
        <dbReference type="Pfam" id="PF17389"/>
    </source>
</evidence>
<dbReference type="EMBL" id="BMER01000001">
    <property type="protein sequence ID" value="GGG75180.1"/>
    <property type="molecule type" value="Genomic_DNA"/>
</dbReference>
<dbReference type="InterPro" id="IPR013783">
    <property type="entry name" value="Ig-like_fold"/>
</dbReference>
<dbReference type="Gene3D" id="2.60.120.260">
    <property type="entry name" value="Galactose-binding domain-like"/>
    <property type="match status" value="2"/>
</dbReference>
<dbReference type="InterPro" id="IPR012341">
    <property type="entry name" value="6hp_glycosidase-like_sf"/>
</dbReference>
<dbReference type="RefSeq" id="WP_188504216.1">
    <property type="nucleotide sequence ID" value="NZ_BMER01000001.1"/>
</dbReference>
<evidence type="ECO:0000313" key="9">
    <source>
        <dbReference type="EMBL" id="GGG75180.1"/>
    </source>
</evidence>
<reference evidence="9" key="2">
    <citation type="submission" date="2020-09" db="EMBL/GenBank/DDBJ databases">
        <authorList>
            <person name="Sun Q."/>
            <person name="Zhou Y."/>
        </authorList>
    </citation>
    <scope>NUCLEOTIDE SEQUENCE</scope>
    <source>
        <strain evidence="9">CGMCC 1.12195</strain>
    </source>
</reference>
<feature type="chain" id="PRO_5037846882" description="alpha-L-rhamnosidase" evidence="4">
    <location>
        <begin position="21"/>
        <end position="920"/>
    </location>
</feature>
<dbReference type="Pfam" id="PF08531">
    <property type="entry name" value="Bac_rhamnosid_N"/>
    <property type="match status" value="1"/>
</dbReference>
<dbReference type="InterPro" id="IPR035396">
    <property type="entry name" value="Bac_rhamnosid6H"/>
</dbReference>
<dbReference type="Pfam" id="PF05592">
    <property type="entry name" value="Bac_rhamnosid"/>
    <property type="match status" value="1"/>
</dbReference>
<keyword evidence="10" id="KW-1185">Reference proteome</keyword>
<comment type="caution">
    <text evidence="9">The sequence shown here is derived from an EMBL/GenBank/DDBJ whole genome shotgun (WGS) entry which is preliminary data.</text>
</comment>
<evidence type="ECO:0000259" key="6">
    <source>
        <dbReference type="Pfam" id="PF08531"/>
    </source>
</evidence>
<dbReference type="PIRSF" id="PIRSF010631">
    <property type="entry name" value="A-rhamnsds"/>
    <property type="match status" value="1"/>
</dbReference>
<dbReference type="AlphaFoldDB" id="A0A917HEB5"/>
<dbReference type="PANTHER" id="PTHR33307">
    <property type="entry name" value="ALPHA-RHAMNOSIDASE (EUROFUNG)"/>
    <property type="match status" value="1"/>
</dbReference>
<keyword evidence="3 9" id="KW-0378">Hydrolase</keyword>
<evidence type="ECO:0000313" key="10">
    <source>
        <dbReference type="Proteomes" id="UP000660862"/>
    </source>
</evidence>
<gene>
    <name evidence="9" type="ORF">GCM10007415_03470</name>
</gene>
<evidence type="ECO:0000256" key="1">
    <source>
        <dbReference type="ARBA" id="ARBA00001445"/>
    </source>
</evidence>
<dbReference type="Pfam" id="PF17390">
    <property type="entry name" value="Bac_rhamnosid_C"/>
    <property type="match status" value="1"/>
</dbReference>
<dbReference type="InterPro" id="IPR035398">
    <property type="entry name" value="Bac_rhamnosid_C"/>
</dbReference>
<dbReference type="PANTHER" id="PTHR33307:SF11">
    <property type="entry name" value="ALPHA-L-RHAMNOSIDASE"/>
    <property type="match status" value="1"/>
</dbReference>
<evidence type="ECO:0000259" key="5">
    <source>
        <dbReference type="Pfam" id="PF05592"/>
    </source>
</evidence>
<reference evidence="9" key="1">
    <citation type="journal article" date="2014" name="Int. J. Syst. Evol. Microbiol.">
        <title>Complete genome sequence of Corynebacterium casei LMG S-19264T (=DSM 44701T), isolated from a smear-ripened cheese.</title>
        <authorList>
            <consortium name="US DOE Joint Genome Institute (JGI-PGF)"/>
            <person name="Walter F."/>
            <person name="Albersmeier A."/>
            <person name="Kalinowski J."/>
            <person name="Ruckert C."/>
        </authorList>
    </citation>
    <scope>NUCLEOTIDE SEQUENCE</scope>
    <source>
        <strain evidence="9">CGMCC 1.12195</strain>
    </source>
</reference>
<organism evidence="9 10">
    <name type="scientific">Parapedobacter pyrenivorans</name>
    <dbReference type="NCBI Taxonomy" id="1305674"/>
    <lineage>
        <taxon>Bacteria</taxon>
        <taxon>Pseudomonadati</taxon>
        <taxon>Bacteroidota</taxon>
        <taxon>Sphingobacteriia</taxon>
        <taxon>Sphingobacteriales</taxon>
        <taxon>Sphingobacteriaceae</taxon>
        <taxon>Parapedobacter</taxon>
    </lineage>
</organism>
<feature type="domain" description="Alpha-L-rhamnosidase six-hairpin glycosidase" evidence="7">
    <location>
        <begin position="473"/>
        <end position="805"/>
    </location>
</feature>
<dbReference type="InterPro" id="IPR013737">
    <property type="entry name" value="Bac_rhamnosid_N"/>
</dbReference>
<evidence type="ECO:0000259" key="8">
    <source>
        <dbReference type="Pfam" id="PF17390"/>
    </source>
</evidence>
<evidence type="ECO:0000256" key="3">
    <source>
        <dbReference type="ARBA" id="ARBA00022801"/>
    </source>
</evidence>
<feature type="domain" description="Alpha-L-rhamnosidase C-terminal" evidence="8">
    <location>
        <begin position="814"/>
        <end position="884"/>
    </location>
</feature>
<dbReference type="InterPro" id="IPR016007">
    <property type="entry name" value="Alpha_rhamnosid"/>
</dbReference>
<protein>
    <recommendedName>
        <fullName evidence="2">alpha-L-rhamnosidase</fullName>
        <ecNumber evidence="2">3.2.1.40</ecNumber>
    </recommendedName>
</protein>
<dbReference type="Pfam" id="PF17389">
    <property type="entry name" value="Bac_rhamnosid6H"/>
    <property type="match status" value="1"/>
</dbReference>
<dbReference type="InterPro" id="IPR008928">
    <property type="entry name" value="6-hairpin_glycosidase_sf"/>
</dbReference>
<name>A0A917HEB5_9SPHI</name>
<keyword evidence="4" id="KW-0732">Signal</keyword>
<dbReference type="SUPFAM" id="SSF48208">
    <property type="entry name" value="Six-hairpin glycosidases"/>
    <property type="match status" value="1"/>
</dbReference>
<dbReference type="Gene3D" id="2.60.420.10">
    <property type="entry name" value="Maltose phosphorylase, domain 3"/>
    <property type="match status" value="1"/>
</dbReference>
<evidence type="ECO:0000256" key="2">
    <source>
        <dbReference type="ARBA" id="ARBA00012652"/>
    </source>
</evidence>
<comment type="catalytic activity">
    <reaction evidence="1">
        <text>Hydrolysis of terminal non-reducing alpha-L-rhamnose residues in alpha-L-rhamnosides.</text>
        <dbReference type="EC" id="3.2.1.40"/>
    </reaction>
</comment>
<dbReference type="Pfam" id="PF25788">
    <property type="entry name" value="Ig_Rha78A_N"/>
    <property type="match status" value="1"/>
</dbReference>
<dbReference type="Proteomes" id="UP000660862">
    <property type="component" value="Unassembled WGS sequence"/>
</dbReference>
<proteinExistence type="predicted"/>
<dbReference type="GO" id="GO:0030596">
    <property type="term" value="F:alpha-L-rhamnosidase activity"/>
    <property type="evidence" value="ECO:0007669"/>
    <property type="project" value="UniProtKB-EC"/>
</dbReference>
<evidence type="ECO:0000256" key="4">
    <source>
        <dbReference type="SAM" id="SignalP"/>
    </source>
</evidence>
<dbReference type="EC" id="3.2.1.40" evidence="2"/>
<sequence>MGIRFSFLCLLVLTMGNGLASPVPVDLRVDKRAEPLGITMEQLHFEWVVQSSRRGTMQRAWQIKLAATEEGLEKEAALIWNPGKVWSDEQHFIDYRGAPLSSGQRYFWKVRVWDQSGNMSAWSATASFVTGIIHTAEWEDSNWIAYEALPDALRVLPGVHGGGDHLGEKAVKRAIIPLFRKSFTISKSIEEAYLFISGLGHYEAYLNGEGASDDFLAPGWTAYEKRCLYNTYAVKDKLQRGENVIGAIVGTGFRYINRERYRKLVRAEAYPMLRAKLLIRYEDGSVETISTDSTWHTDPSPVTFSSIYGGEDYDAGLEQVGWHNTGFDASHWKNVILVDGPQGEMSPQTDYPLKVMEAFEAQHTTRIGKDSLLIDFGQNASGIVRLEVSGSKGDKIRIFPAEVLDNGGLPYQKASGAPYYFEYVLRGEESECWQPSFTYYGFRYALVTVESALPMEESNIQLTMLHTRNSAPDVGSFTCSNLLFNQINELIRWGIKSNLASVATDCPHREKLGWLEQTYLIGASMRYNFDIYNLYHKIVDDMIAGQLANGLVPDIVPEYVPFEGGFRDSPEWGSAAIIIPWYLYQWYGDRSVLERTYPMMTRYMAYLQRKSENDLLDHGLGDWFDLGPDDPGVSQLTPIGLTASAIYFYDAKLLAQVASLLGHEGDSKQYGALADRIRQAFNGTYFDAKRAVYSTGSQTSFAMPLYMDMVDDSVRKRVEGNLVDSIIGNDRALTAGDVGYRYLLRALETAGASQLIYEMNNRDDVPGYGYQIRNGATALTESWAALKYVSNNHMMLGHLMEWFYSGLLGIRSATGSIAFKSITIKPAIIAGMESASGNYQSPYGPIGVAWEKAENVLGVRVEIPPNTTAVVYLPRYENGQIRESGVDVKQHQDVEVVGQDSGYTMLKVGSGAYTFNVPMD</sequence>
<feature type="signal peptide" evidence="4">
    <location>
        <begin position="1"/>
        <end position="20"/>
    </location>
</feature>
<dbReference type="GO" id="GO:0005975">
    <property type="term" value="P:carbohydrate metabolic process"/>
    <property type="evidence" value="ECO:0007669"/>
    <property type="project" value="InterPro"/>
</dbReference>
<feature type="domain" description="Alpha-L-rhamnosidase concanavalin-like" evidence="5">
    <location>
        <begin position="366"/>
        <end position="453"/>
    </location>
</feature>
<dbReference type="Gene3D" id="2.60.40.10">
    <property type="entry name" value="Immunoglobulins"/>
    <property type="match status" value="1"/>
</dbReference>
<dbReference type="InterPro" id="IPR008902">
    <property type="entry name" value="Rhamnosid_concanavalin"/>
</dbReference>
<dbReference type="Gene3D" id="1.50.10.10">
    <property type="match status" value="1"/>
</dbReference>
<accession>A0A917HEB5</accession>